<evidence type="ECO:0000256" key="5">
    <source>
        <dbReference type="SAM" id="Phobius"/>
    </source>
</evidence>
<name>A0A0D6L638_9BILA</name>
<comment type="similarity">
    <text evidence="2">Belongs to the nematode transthyretin-like family.</text>
</comment>
<dbReference type="PANTHER" id="PTHR21700">
    <property type="entry name" value="TRANSTHYRETIN-LIKE FAMILY PROTEIN-RELATED"/>
    <property type="match status" value="1"/>
</dbReference>
<evidence type="ECO:0000256" key="2">
    <source>
        <dbReference type="ARBA" id="ARBA00010112"/>
    </source>
</evidence>
<evidence type="ECO:0000256" key="1">
    <source>
        <dbReference type="ARBA" id="ARBA00004613"/>
    </source>
</evidence>
<comment type="subcellular location">
    <subcellularLocation>
        <location evidence="1">Secreted</location>
    </subcellularLocation>
</comment>
<evidence type="ECO:0000313" key="6">
    <source>
        <dbReference type="EMBL" id="EPB66248.1"/>
    </source>
</evidence>
<dbReference type="PANTHER" id="PTHR21700:SF31">
    <property type="entry name" value="TRANSTHYRETIN-RELATED FAMILY DOMAIN-RELATED"/>
    <property type="match status" value="1"/>
</dbReference>
<keyword evidence="5" id="KW-0472">Membrane</keyword>
<evidence type="ECO:0000313" key="7">
    <source>
        <dbReference type="Proteomes" id="UP000054495"/>
    </source>
</evidence>
<reference evidence="6 7" key="1">
    <citation type="submission" date="2013-05" db="EMBL/GenBank/DDBJ databases">
        <title>Draft genome of the parasitic nematode Anyclostoma ceylanicum.</title>
        <authorList>
            <person name="Mitreva M."/>
        </authorList>
    </citation>
    <scope>NUCLEOTIDE SEQUENCE [LARGE SCALE GENOMIC DNA]</scope>
</reference>
<dbReference type="EMBL" id="KE126320">
    <property type="protein sequence ID" value="EPB66248.1"/>
    <property type="molecule type" value="Genomic_DNA"/>
</dbReference>
<proteinExistence type="inferred from homology"/>
<gene>
    <name evidence="6" type="ORF">ANCCEY_14662</name>
</gene>
<dbReference type="GO" id="GO:0009986">
    <property type="term" value="C:cell surface"/>
    <property type="evidence" value="ECO:0007669"/>
    <property type="project" value="InterPro"/>
</dbReference>
<keyword evidence="4" id="KW-0732">Signal</keyword>
<dbReference type="InterPro" id="IPR038479">
    <property type="entry name" value="Transthyretin-like_sf"/>
</dbReference>
<sequence length="144" mass="16487">MDVELGQCDHRCDVIVSTAMAAPNTMRELIFLFLISPCYAFSLATFWDDLTGQKQSVGVKGRLLCKGKPAQNVYLELWERDSFSNWLLKKAQPDARGYFKIWGTDTEPTVIEPDLKIKHECRPKNNFVIKQWDYEELTGQPLGA</sequence>
<accession>A0A0D6L638</accession>
<keyword evidence="5" id="KW-1133">Transmembrane helix</keyword>
<dbReference type="Gene3D" id="2.60.40.3330">
    <property type="match status" value="1"/>
</dbReference>
<dbReference type="Proteomes" id="UP000054495">
    <property type="component" value="Unassembled WGS sequence"/>
</dbReference>
<keyword evidence="7" id="KW-1185">Reference proteome</keyword>
<dbReference type="Pfam" id="PF01060">
    <property type="entry name" value="TTR-52"/>
    <property type="match status" value="1"/>
</dbReference>
<dbReference type="InterPro" id="IPR001534">
    <property type="entry name" value="Transthyretin-like"/>
</dbReference>
<dbReference type="AlphaFoldDB" id="A0A0D6L638"/>
<protein>
    <submittedName>
        <fullName evidence="6">Transthyretin-like family protein</fullName>
    </submittedName>
</protein>
<keyword evidence="3" id="KW-0964">Secreted</keyword>
<dbReference type="GO" id="GO:0005576">
    <property type="term" value="C:extracellular region"/>
    <property type="evidence" value="ECO:0007669"/>
    <property type="project" value="UniProtKB-SubCell"/>
</dbReference>
<feature type="transmembrane region" description="Helical" evidence="5">
    <location>
        <begin position="29"/>
        <end position="47"/>
    </location>
</feature>
<keyword evidence="5" id="KW-0812">Transmembrane</keyword>
<evidence type="ECO:0000256" key="3">
    <source>
        <dbReference type="ARBA" id="ARBA00022525"/>
    </source>
</evidence>
<organism evidence="6 7">
    <name type="scientific">Ancylostoma ceylanicum</name>
    <dbReference type="NCBI Taxonomy" id="53326"/>
    <lineage>
        <taxon>Eukaryota</taxon>
        <taxon>Metazoa</taxon>
        <taxon>Ecdysozoa</taxon>
        <taxon>Nematoda</taxon>
        <taxon>Chromadorea</taxon>
        <taxon>Rhabditida</taxon>
        <taxon>Rhabditina</taxon>
        <taxon>Rhabditomorpha</taxon>
        <taxon>Strongyloidea</taxon>
        <taxon>Ancylostomatidae</taxon>
        <taxon>Ancylostomatinae</taxon>
        <taxon>Ancylostoma</taxon>
    </lineage>
</organism>
<evidence type="ECO:0000256" key="4">
    <source>
        <dbReference type="ARBA" id="ARBA00022729"/>
    </source>
</evidence>